<dbReference type="Pfam" id="PF00664">
    <property type="entry name" value="ABC_membrane"/>
    <property type="match status" value="2"/>
</dbReference>
<evidence type="ECO:0000256" key="13">
    <source>
        <dbReference type="ARBA" id="ARBA00034018"/>
    </source>
</evidence>
<comment type="subcellular location">
    <subcellularLocation>
        <location evidence="1">Membrane</location>
        <topology evidence="1">Multi-pass membrane protein</topology>
    </subcellularLocation>
</comment>
<keyword evidence="11 14" id="KW-0472">Membrane</keyword>
<feature type="transmembrane region" description="Helical" evidence="14">
    <location>
        <begin position="20"/>
        <end position="40"/>
    </location>
</feature>
<evidence type="ECO:0000256" key="11">
    <source>
        <dbReference type="ARBA" id="ARBA00023136"/>
    </source>
</evidence>
<feature type="domain" description="ABC transmembrane type-1" evidence="16">
    <location>
        <begin position="699"/>
        <end position="986"/>
    </location>
</feature>
<comment type="catalytic activity">
    <reaction evidence="13">
        <text>ATP + H2O + xenobioticSide 1 = ADP + phosphate + xenobioticSide 2.</text>
        <dbReference type="EC" id="7.6.2.2"/>
    </reaction>
</comment>
<dbReference type="PANTHER" id="PTHR43394:SF27">
    <property type="entry name" value="ATP-DEPENDENT TRANSLOCASE ABCB1-LIKE"/>
    <property type="match status" value="1"/>
</dbReference>
<feature type="transmembrane region" description="Helical" evidence="14">
    <location>
        <begin position="267"/>
        <end position="289"/>
    </location>
</feature>
<evidence type="ECO:0000313" key="19">
    <source>
        <dbReference type="Proteomes" id="UP000790347"/>
    </source>
</evidence>
<dbReference type="Gene3D" id="3.40.50.300">
    <property type="entry name" value="P-loop containing nucleotide triphosphate hydrolases"/>
    <property type="match status" value="2"/>
</dbReference>
<dbReference type="GO" id="GO:0008559">
    <property type="term" value="F:ABC-type xenobiotic transporter activity"/>
    <property type="evidence" value="ECO:0007669"/>
    <property type="project" value="UniProtKB-EC"/>
</dbReference>
<dbReference type="InterPro" id="IPR003593">
    <property type="entry name" value="AAA+_ATPase"/>
</dbReference>
<comment type="caution">
    <text evidence="18">The sequence shown here is derived from an EMBL/GenBank/DDBJ whole genome shotgun (WGS) entry which is preliminary data.</text>
</comment>
<dbReference type="GO" id="GO:0005524">
    <property type="term" value="F:ATP binding"/>
    <property type="evidence" value="ECO:0007669"/>
    <property type="project" value="UniProtKB-KW"/>
</dbReference>
<feature type="domain" description="ABC transmembrane type-1" evidence="16">
    <location>
        <begin position="27"/>
        <end position="332"/>
    </location>
</feature>
<dbReference type="InterPro" id="IPR036640">
    <property type="entry name" value="ABC1_TM_sf"/>
</dbReference>
<feature type="transmembrane region" description="Helical" evidence="14">
    <location>
        <begin position="91"/>
        <end position="113"/>
    </location>
</feature>
<feature type="transmembrane region" description="Helical" evidence="14">
    <location>
        <begin position="740"/>
        <end position="767"/>
    </location>
</feature>
<dbReference type="InterPro" id="IPR011527">
    <property type="entry name" value="ABC1_TM_dom"/>
</dbReference>
<evidence type="ECO:0000256" key="8">
    <source>
        <dbReference type="ARBA" id="ARBA00022840"/>
    </source>
</evidence>
<evidence type="ECO:0000256" key="10">
    <source>
        <dbReference type="ARBA" id="ARBA00022989"/>
    </source>
</evidence>
<protein>
    <recommendedName>
        <fullName evidence="3">ABC-type xenobiotic transporter</fullName>
        <ecNumber evidence="3">7.6.2.2</ecNumber>
    </recommendedName>
</protein>
<dbReference type="Proteomes" id="UP000828236">
    <property type="component" value="Unassembled WGS sequence"/>
</dbReference>
<keyword evidence="5 14" id="KW-0812">Transmembrane</keyword>
<dbReference type="SMART" id="SM00382">
    <property type="entry name" value="AAA"/>
    <property type="match status" value="2"/>
</dbReference>
<dbReference type="Gene3D" id="1.20.1560.10">
    <property type="entry name" value="ABC transporter type 1, transmembrane domain"/>
    <property type="match status" value="1"/>
</dbReference>
<dbReference type="PROSITE" id="PS50893">
    <property type="entry name" value="ABC_TRANSPORTER_2"/>
    <property type="match status" value="2"/>
</dbReference>
<evidence type="ECO:0000256" key="14">
    <source>
        <dbReference type="SAM" id="Phobius"/>
    </source>
</evidence>
<evidence type="ECO:0000256" key="2">
    <source>
        <dbReference type="ARBA" id="ARBA00007577"/>
    </source>
</evidence>
<dbReference type="GO" id="GO:0090374">
    <property type="term" value="P:oligopeptide export from mitochondrion"/>
    <property type="evidence" value="ECO:0007669"/>
    <property type="project" value="TreeGrafter"/>
</dbReference>
<reference evidence="18" key="1">
    <citation type="submission" date="2013-05" db="EMBL/GenBank/DDBJ databases">
        <authorList>
            <person name="Yim A.K.Y."/>
            <person name="Chan T.F."/>
            <person name="Ji K.M."/>
            <person name="Liu X.Y."/>
            <person name="Zhou J.W."/>
            <person name="Li R.Q."/>
            <person name="Yang K.Y."/>
            <person name="Li J."/>
            <person name="Li M."/>
            <person name="Law P.T.W."/>
            <person name="Wu Y.L."/>
            <person name="Cai Z.L."/>
            <person name="Qin H."/>
            <person name="Bao Y."/>
            <person name="Leung R.K.K."/>
            <person name="Ng P.K.S."/>
            <person name="Zou J."/>
            <person name="Zhong X.J."/>
            <person name="Ran P.X."/>
            <person name="Zhong N.S."/>
            <person name="Liu Z.G."/>
            <person name="Tsui S.K.W."/>
        </authorList>
    </citation>
    <scope>NUCLEOTIDE SEQUENCE</scope>
    <source>
        <strain evidence="18">Derf</strain>
        <tissue evidence="18">Whole organism</tissue>
    </source>
</reference>
<keyword evidence="19" id="KW-1185">Reference proteome</keyword>
<dbReference type="EMBL" id="ASGP02000002">
    <property type="protein sequence ID" value="KAH9521597.1"/>
    <property type="molecule type" value="Genomic_DNA"/>
</dbReference>
<evidence type="ECO:0000256" key="9">
    <source>
        <dbReference type="ARBA" id="ARBA00022967"/>
    </source>
</evidence>
<keyword evidence="12" id="KW-0325">Glycoprotein</keyword>
<feature type="domain" description="ABC transporter" evidence="15">
    <location>
        <begin position="370"/>
        <end position="611"/>
    </location>
</feature>
<dbReference type="InterPro" id="IPR027417">
    <property type="entry name" value="P-loop_NTPase"/>
</dbReference>
<evidence type="ECO:0000259" key="15">
    <source>
        <dbReference type="PROSITE" id="PS50893"/>
    </source>
</evidence>
<evidence type="ECO:0000259" key="16">
    <source>
        <dbReference type="PROSITE" id="PS50929"/>
    </source>
</evidence>
<feature type="transmembrane region" description="Helical" evidence="14">
    <location>
        <begin position="164"/>
        <end position="184"/>
    </location>
</feature>
<organism evidence="18 19">
    <name type="scientific">Dermatophagoides farinae</name>
    <name type="common">American house dust mite</name>
    <dbReference type="NCBI Taxonomy" id="6954"/>
    <lineage>
        <taxon>Eukaryota</taxon>
        <taxon>Metazoa</taxon>
        <taxon>Ecdysozoa</taxon>
        <taxon>Arthropoda</taxon>
        <taxon>Chelicerata</taxon>
        <taxon>Arachnida</taxon>
        <taxon>Acari</taxon>
        <taxon>Acariformes</taxon>
        <taxon>Sarcoptiformes</taxon>
        <taxon>Astigmata</taxon>
        <taxon>Psoroptidia</taxon>
        <taxon>Analgoidea</taxon>
        <taxon>Pyroglyphidae</taxon>
        <taxon>Dermatophagoidinae</taxon>
        <taxon>Dermatophagoides</taxon>
    </lineage>
</organism>
<feature type="transmembrane region" description="Helical" evidence="14">
    <location>
        <begin position="190"/>
        <end position="209"/>
    </location>
</feature>
<dbReference type="InterPro" id="IPR003439">
    <property type="entry name" value="ABC_transporter-like_ATP-bd"/>
</dbReference>
<sequence length="1310" mass="147298">MKDSNKSSASLGQILKYVKYMDYLLILIGSFGSFLCSLTWPGLTITFGKTVDIFVNYEYWYHNDRVMNKNETYIEQRQQEYMNEVWKYSGLTGAVCIMYIVGNFISIYSFQILSLRLTRNVKRLYFQSILKQEIAWFDCQKSGEFASTISNDFKKFEQAFNENLALLIYQSFSSVCHLILGIYYGWKLSLVIMSVAPIMIISSITMTKFQTYFAQKELQAHSAASSVAEEAISAIRTVFAFGGQEKERQRYESMLKPGMILACKRNFVTGLGMALHWTIIYIALGLGIWYGVRLIISVDDIYTIGDVVIVFWGVTGCAFSIGYAAPFYESFQIGKTSAKNIFDVIERRSEIDTSKNFVGKKLPKDYKTDIEFRNVHFSYPLRPSVKILNGLNLKINSGEIVAFVGTSGCGKSTTIQLIQRFYDVKDGVVMLDNHDIRHLNVGWLRAQLGVVGQEPVLFDTSIEENIRMGMPIDQMDNVTIEDIEQAAIAANAHEFISKLPDKYKTYVGDRGTQLSGGQKQRIAIARALISRPKILLLDEATSALDLQSEHIVQAALDRASQNRTTIIIAHRLSTIINANRIFYIDKGQVVEQGTHQSLMELEGKYYSLVQAQQIQQQTMNETKKLKTIEQLQNSDIVITKRRLSKRFSSEISLGKGQSVTPIDDDDDPIVNQEDFKKLKKFSHMRLLRLIWLDKTFFTIAFITALIYGTSTPVYALIFGEFVAIFAESKDDDFLMTQTLYYTYAFIGLAIGIFICCTTQITLFGIVGEKLTNRLRKMAYSAILDQEVAYFDEQNNSAGALCARLGNDAANVQGATGLRISMMCQAISTVIFSIAMGFYFNWRLSLVSLALMPIVAFASVVSSSIYSQQATKDGVTAEKSSKTAIEVMNSIRTVVSLHKEDYFYDIFDHTLTESYINARMKCLYKSVVIAFAMGAPFFAYTVNFAYGGYLIRDGLLASGDFFKIAESVIFGAMVVGQSAVLSSDFAKAKLAAMNIFNLIDSTPSLMDVNNNNNNNNNGIINNNRKNHNEIYTNINGDSSDKNFQLIRMSTNGSKKQLINQKLMERSKGNILFRGVHFSYPSRPNSQILNGLSFKAMQGQTVALVGSSGCGKSTSIQLLERFYDCNTGRVLLDDKNINEIDIDWLRSQISLVQQEPILFSYSIRDNIAYGDNSRSVTDEEIYRVAKMANVHDFINQLPQGYQTPVGSKGGTQLSGGQKQRIAIARALIRDPPILLLDEATSALDTESEQIVQQALDEASKDRTCLVIAHRLKTIVNSDKIIVIDRGQNVEEGTHEELLSRQGHYWRLYNQTP</sequence>
<dbReference type="GO" id="GO:0016887">
    <property type="term" value="F:ATP hydrolysis activity"/>
    <property type="evidence" value="ECO:0007669"/>
    <property type="project" value="InterPro"/>
</dbReference>
<reference evidence="17" key="3">
    <citation type="journal article" date="2021" name="World Allergy Organ. J.">
        <title>Chromosome-level assembly of Dermatophagoides farinae genome and transcriptome reveals two novel allergens Der f 37 and Der f 39.</title>
        <authorList>
            <person name="Chen J."/>
            <person name="Cai Z."/>
            <person name="Fan D."/>
            <person name="Hu J."/>
            <person name="Hou Y."/>
            <person name="He Y."/>
            <person name="Zhang Z."/>
            <person name="Zhao Z."/>
            <person name="Gao P."/>
            <person name="Hu W."/>
            <person name="Sun J."/>
            <person name="Li J."/>
            <person name="Ji K."/>
        </authorList>
    </citation>
    <scope>NUCLEOTIDE SEQUENCE</scope>
    <source>
        <strain evidence="17">JKM2019</strain>
    </source>
</reference>
<dbReference type="InterPro" id="IPR017871">
    <property type="entry name" value="ABC_transporter-like_CS"/>
</dbReference>
<dbReference type="GO" id="GO:0015421">
    <property type="term" value="F:ABC-type oligopeptide transporter activity"/>
    <property type="evidence" value="ECO:0007669"/>
    <property type="project" value="TreeGrafter"/>
</dbReference>
<feature type="transmembrane region" description="Helical" evidence="14">
    <location>
        <begin position="845"/>
        <end position="865"/>
    </location>
</feature>
<dbReference type="FunFam" id="3.40.50.300:FF:000916">
    <property type="entry name" value="ABC transporter B family member 9"/>
    <property type="match status" value="1"/>
</dbReference>
<evidence type="ECO:0000313" key="17">
    <source>
        <dbReference type="EMBL" id="KAH7639677.1"/>
    </source>
</evidence>
<keyword evidence="8" id="KW-0067">ATP-binding</keyword>
<dbReference type="SUPFAM" id="SSF52540">
    <property type="entry name" value="P-loop containing nucleoside triphosphate hydrolases"/>
    <property type="match status" value="2"/>
</dbReference>
<feature type="transmembrane region" description="Helical" evidence="14">
    <location>
        <begin position="926"/>
        <end position="948"/>
    </location>
</feature>
<dbReference type="Proteomes" id="UP000790347">
    <property type="component" value="Unassembled WGS sequence"/>
</dbReference>
<dbReference type="InterPro" id="IPR039421">
    <property type="entry name" value="Type_1_exporter"/>
</dbReference>
<evidence type="ECO:0000256" key="1">
    <source>
        <dbReference type="ARBA" id="ARBA00004141"/>
    </source>
</evidence>
<keyword evidence="9" id="KW-1278">Translocase</keyword>
<dbReference type="EMBL" id="SDOV01000007">
    <property type="protein sequence ID" value="KAH7639677.1"/>
    <property type="molecule type" value="Genomic_DNA"/>
</dbReference>
<dbReference type="PANTHER" id="PTHR43394">
    <property type="entry name" value="ATP-DEPENDENT PERMEASE MDL1, MITOCHONDRIAL"/>
    <property type="match status" value="1"/>
</dbReference>
<keyword evidence="4" id="KW-0813">Transport</keyword>
<dbReference type="GO" id="GO:0017085">
    <property type="term" value="P:response to insecticide"/>
    <property type="evidence" value="ECO:0007669"/>
    <property type="project" value="UniProtKB-ARBA"/>
</dbReference>
<feature type="transmembrane region" description="Helical" evidence="14">
    <location>
        <begin position="686"/>
        <end position="707"/>
    </location>
</feature>
<name>A0A922I4X5_DERFA</name>
<dbReference type="CDD" id="cd18578">
    <property type="entry name" value="ABC_6TM_Pgp_ABCB1_D2_like"/>
    <property type="match status" value="1"/>
</dbReference>
<dbReference type="FunFam" id="3.40.50.300:FF:000479">
    <property type="entry name" value="Multidrug resistance protein 1A"/>
    <property type="match status" value="1"/>
</dbReference>
<keyword evidence="10 14" id="KW-1133">Transmembrane helix</keyword>
<dbReference type="PROSITE" id="PS00211">
    <property type="entry name" value="ABC_TRANSPORTER_1"/>
    <property type="match status" value="2"/>
</dbReference>
<feature type="transmembrane region" description="Helical" evidence="14">
    <location>
        <begin position="819"/>
        <end position="839"/>
    </location>
</feature>
<proteinExistence type="inferred from homology"/>
<comment type="similarity">
    <text evidence="2">Belongs to the ABC transporter superfamily. ABCB family. Multidrug resistance exporter (TC 3.A.1.201) subfamily.</text>
</comment>
<evidence type="ECO:0000313" key="18">
    <source>
        <dbReference type="EMBL" id="KAH9521597.1"/>
    </source>
</evidence>
<gene>
    <name evidence="18" type="primary">ABCB1_2</name>
    <name evidence="18" type="ORF">DERF_005240</name>
    <name evidence="17" type="ORF">HUG17_3710</name>
</gene>
<evidence type="ECO:0000256" key="6">
    <source>
        <dbReference type="ARBA" id="ARBA00022737"/>
    </source>
</evidence>
<feature type="domain" description="ABC transporter" evidence="15">
    <location>
        <begin position="1069"/>
        <end position="1308"/>
    </location>
</feature>
<dbReference type="CDD" id="cd03249">
    <property type="entry name" value="ABC_MTABC3_MDL1_MDL2"/>
    <property type="match status" value="2"/>
</dbReference>
<dbReference type="CDD" id="cd18577">
    <property type="entry name" value="ABC_6TM_Pgp_ABCB1_D1_like"/>
    <property type="match status" value="1"/>
</dbReference>
<accession>A0A922I4X5</accession>
<evidence type="ECO:0000256" key="5">
    <source>
        <dbReference type="ARBA" id="ARBA00022692"/>
    </source>
</evidence>
<reference evidence="17" key="2">
    <citation type="submission" date="2020-06" db="EMBL/GenBank/DDBJ databases">
        <authorList>
            <person name="Ji K."/>
            <person name="Li J."/>
        </authorList>
    </citation>
    <scope>NUCLEOTIDE SEQUENCE</scope>
    <source>
        <strain evidence="17">JKM2019</strain>
        <tissue evidence="17">Whole body</tissue>
    </source>
</reference>
<feature type="transmembrane region" description="Helical" evidence="14">
    <location>
        <begin position="301"/>
        <end position="325"/>
    </location>
</feature>
<reference evidence="18" key="4">
    <citation type="journal article" date="2022" name="Res Sq">
        <title>Comparative Genomics Reveals Insights into the Divergent Evolution of Astigmatic Mites and Household Pest Adaptations.</title>
        <authorList>
            <person name="Xiong Q."/>
            <person name="Wan A.T.-Y."/>
            <person name="Liu X.-Y."/>
            <person name="Fung C.S.-H."/>
            <person name="Xiao X."/>
            <person name="Malainual N."/>
            <person name="Hou J."/>
            <person name="Wang L."/>
            <person name="Wang M."/>
            <person name="Yang K."/>
            <person name="Cui Y."/>
            <person name="Leung E."/>
            <person name="Nong W."/>
            <person name="Shin S.-K."/>
            <person name="Au S."/>
            <person name="Jeong K.Y."/>
            <person name="Chew F.T."/>
            <person name="Hui J."/>
            <person name="Leung T.F."/>
            <person name="Tungtrongchitr A."/>
            <person name="Zhong N."/>
            <person name="Liu Z."/>
            <person name="Tsui S."/>
        </authorList>
    </citation>
    <scope>NUCLEOTIDE SEQUENCE</scope>
    <source>
        <strain evidence="18">Derf</strain>
        <tissue evidence="18">Whole organism</tissue>
    </source>
</reference>
<evidence type="ECO:0000256" key="12">
    <source>
        <dbReference type="ARBA" id="ARBA00023180"/>
    </source>
</evidence>
<dbReference type="GO" id="GO:0097254">
    <property type="term" value="P:renal tubular secretion"/>
    <property type="evidence" value="ECO:0007669"/>
    <property type="project" value="UniProtKB-ARBA"/>
</dbReference>
<keyword evidence="6" id="KW-0677">Repeat</keyword>
<dbReference type="PROSITE" id="PS50929">
    <property type="entry name" value="ABC_TM1F"/>
    <property type="match status" value="2"/>
</dbReference>
<dbReference type="Pfam" id="PF00005">
    <property type="entry name" value="ABC_tran"/>
    <property type="match status" value="2"/>
</dbReference>
<dbReference type="GO" id="GO:0005743">
    <property type="term" value="C:mitochondrial inner membrane"/>
    <property type="evidence" value="ECO:0007669"/>
    <property type="project" value="TreeGrafter"/>
</dbReference>
<dbReference type="OrthoDB" id="6494403at2759"/>
<evidence type="ECO:0000256" key="7">
    <source>
        <dbReference type="ARBA" id="ARBA00022741"/>
    </source>
</evidence>
<evidence type="ECO:0000256" key="4">
    <source>
        <dbReference type="ARBA" id="ARBA00022448"/>
    </source>
</evidence>
<dbReference type="SUPFAM" id="SSF90123">
    <property type="entry name" value="ABC transporter transmembrane region"/>
    <property type="match status" value="2"/>
</dbReference>
<keyword evidence="7" id="KW-0547">Nucleotide-binding</keyword>
<dbReference type="EC" id="7.6.2.2" evidence="3"/>
<evidence type="ECO:0000256" key="3">
    <source>
        <dbReference type="ARBA" id="ARBA00012191"/>
    </source>
</evidence>